<dbReference type="Gene3D" id="3.40.50.12780">
    <property type="entry name" value="N-terminal domain of ligase-like"/>
    <property type="match status" value="1"/>
</dbReference>
<dbReference type="Pfam" id="PF00501">
    <property type="entry name" value="AMP-binding"/>
    <property type="match status" value="1"/>
</dbReference>
<dbReference type="PANTHER" id="PTHR43107">
    <property type="entry name" value="LONG-CHAIN FATTY ACID TRANSPORT PROTEIN"/>
    <property type="match status" value="1"/>
</dbReference>
<dbReference type="PANTHER" id="PTHR43107:SF16">
    <property type="entry name" value="LONG-CHAIN FATTY ACID TRANSPORT PROTEIN 6-LIKE"/>
    <property type="match status" value="1"/>
</dbReference>
<evidence type="ECO:0000256" key="3">
    <source>
        <dbReference type="ARBA" id="ARBA00022832"/>
    </source>
</evidence>
<dbReference type="InterPro" id="IPR000873">
    <property type="entry name" value="AMP-dep_synth/lig_dom"/>
</dbReference>
<dbReference type="SUPFAM" id="SSF56801">
    <property type="entry name" value="Acetyl-CoA synthetase-like"/>
    <property type="match status" value="1"/>
</dbReference>
<keyword evidence="11" id="KW-1185">Reference proteome</keyword>
<keyword evidence="4" id="KW-0443">Lipid metabolism</keyword>
<dbReference type="PROSITE" id="PS00455">
    <property type="entry name" value="AMP_BINDING"/>
    <property type="match status" value="1"/>
</dbReference>
<evidence type="ECO:0000256" key="1">
    <source>
        <dbReference type="ARBA" id="ARBA00006432"/>
    </source>
</evidence>
<dbReference type="InterPro" id="IPR045851">
    <property type="entry name" value="AMP-bd_C_sf"/>
</dbReference>
<keyword evidence="2" id="KW-0436">Ligase</keyword>
<comment type="catalytic activity">
    <reaction evidence="6">
        <text>a very long-chain fatty acid + ATP + CoA = a very long-chain fatty acyl-CoA + AMP + diphosphate</text>
        <dbReference type="Rhea" id="RHEA:54536"/>
        <dbReference type="ChEBI" id="CHEBI:30616"/>
        <dbReference type="ChEBI" id="CHEBI:33019"/>
        <dbReference type="ChEBI" id="CHEBI:57287"/>
        <dbReference type="ChEBI" id="CHEBI:58950"/>
        <dbReference type="ChEBI" id="CHEBI:138261"/>
        <dbReference type="ChEBI" id="CHEBI:456215"/>
    </reaction>
    <physiologicalReaction direction="left-to-right" evidence="6">
        <dbReference type="Rhea" id="RHEA:54537"/>
    </physiologicalReaction>
</comment>
<dbReference type="GO" id="GO:0005886">
    <property type="term" value="C:plasma membrane"/>
    <property type="evidence" value="ECO:0007669"/>
    <property type="project" value="UniProtKB-SubCell"/>
</dbReference>
<dbReference type="GO" id="GO:0044539">
    <property type="term" value="P:long-chain fatty acid import into cell"/>
    <property type="evidence" value="ECO:0007669"/>
    <property type="project" value="TreeGrafter"/>
</dbReference>
<dbReference type="GO" id="GO:0005789">
    <property type="term" value="C:endoplasmic reticulum membrane"/>
    <property type="evidence" value="ECO:0007669"/>
    <property type="project" value="TreeGrafter"/>
</dbReference>
<dbReference type="GO" id="GO:0000166">
    <property type="term" value="F:nucleotide binding"/>
    <property type="evidence" value="ECO:0007669"/>
    <property type="project" value="UniProtKB-KW"/>
</dbReference>
<evidence type="ECO:0000256" key="8">
    <source>
        <dbReference type="ARBA" id="ARBA00048666"/>
    </source>
</evidence>
<keyword evidence="3" id="KW-0276">Fatty acid metabolism</keyword>
<evidence type="ECO:0000256" key="2">
    <source>
        <dbReference type="ARBA" id="ARBA00022598"/>
    </source>
</evidence>
<comment type="catalytic activity">
    <reaction evidence="8">
        <text>tetracosanoate + ATP + CoA = tetracosanoyl-CoA + AMP + diphosphate</text>
        <dbReference type="Rhea" id="RHEA:33639"/>
        <dbReference type="ChEBI" id="CHEBI:30616"/>
        <dbReference type="ChEBI" id="CHEBI:31014"/>
        <dbReference type="ChEBI" id="CHEBI:33019"/>
        <dbReference type="ChEBI" id="CHEBI:57287"/>
        <dbReference type="ChEBI" id="CHEBI:65052"/>
        <dbReference type="ChEBI" id="CHEBI:456215"/>
    </reaction>
    <physiologicalReaction direction="left-to-right" evidence="8">
        <dbReference type="Rhea" id="RHEA:33640"/>
    </physiologicalReaction>
</comment>
<dbReference type="InterPro" id="IPR020845">
    <property type="entry name" value="AMP-binding_CS"/>
</dbReference>
<reference evidence="10" key="2">
    <citation type="submission" date="2025-09" db="UniProtKB">
        <authorList>
            <consortium name="Ensembl"/>
        </authorList>
    </citation>
    <scope>IDENTIFICATION</scope>
</reference>
<dbReference type="NCBIfam" id="NF006134">
    <property type="entry name" value="PRK08279.1"/>
    <property type="match status" value="1"/>
</dbReference>
<evidence type="ECO:0000259" key="9">
    <source>
        <dbReference type="Pfam" id="PF00501"/>
    </source>
</evidence>
<organism evidence="10 11">
    <name type="scientific">Sinocyclocheilus rhinocerous</name>
    <dbReference type="NCBI Taxonomy" id="307959"/>
    <lineage>
        <taxon>Eukaryota</taxon>
        <taxon>Metazoa</taxon>
        <taxon>Chordata</taxon>
        <taxon>Craniata</taxon>
        <taxon>Vertebrata</taxon>
        <taxon>Euteleostomi</taxon>
        <taxon>Actinopterygii</taxon>
        <taxon>Neopterygii</taxon>
        <taxon>Teleostei</taxon>
        <taxon>Ostariophysi</taxon>
        <taxon>Cypriniformes</taxon>
        <taxon>Cyprinidae</taxon>
        <taxon>Cyprininae</taxon>
        <taxon>Sinocyclocheilus</taxon>
    </lineage>
</organism>
<accession>A0A673K8I7</accession>
<evidence type="ECO:0000256" key="7">
    <source>
        <dbReference type="ARBA" id="ARBA00041297"/>
    </source>
</evidence>
<evidence type="ECO:0000313" key="10">
    <source>
        <dbReference type="Ensembl" id="ENSSRHP00000061990.1"/>
    </source>
</evidence>
<feature type="domain" description="AMP-dependent synthetase/ligase" evidence="9">
    <location>
        <begin position="103"/>
        <end position="417"/>
    </location>
</feature>
<name>A0A673K8I7_9TELE</name>
<dbReference type="GO" id="GO:0004467">
    <property type="term" value="F:long-chain fatty acid-CoA ligase activity"/>
    <property type="evidence" value="ECO:0007669"/>
    <property type="project" value="UniProtKB-EC"/>
</dbReference>
<dbReference type="AlphaFoldDB" id="A0A673K8I7"/>
<protein>
    <recommendedName>
        <fullName evidence="5">long-chain-fatty-acid--CoA ligase</fullName>
        <ecNumber evidence="5">6.2.1.3</ecNumber>
    </recommendedName>
    <alternativeName>
        <fullName evidence="7">Long-chain-fatty-acid--CoA ligase</fullName>
    </alternativeName>
</protein>
<dbReference type="Proteomes" id="UP000472270">
    <property type="component" value="Unassembled WGS sequence"/>
</dbReference>
<dbReference type="InterPro" id="IPR042099">
    <property type="entry name" value="ANL_N_sf"/>
</dbReference>
<proteinExistence type="inferred from homology"/>
<dbReference type="Gene3D" id="3.30.300.30">
    <property type="match status" value="1"/>
</dbReference>
<gene>
    <name evidence="10" type="primary">LOC107726979</name>
</gene>
<reference evidence="10" key="1">
    <citation type="submission" date="2025-08" db="UniProtKB">
        <authorList>
            <consortium name="Ensembl"/>
        </authorList>
    </citation>
    <scope>IDENTIFICATION</scope>
</reference>
<evidence type="ECO:0000256" key="6">
    <source>
        <dbReference type="ARBA" id="ARBA00036527"/>
    </source>
</evidence>
<comment type="similarity">
    <text evidence="1">Belongs to the ATP-dependent AMP-binding enzyme family.</text>
</comment>
<dbReference type="EC" id="6.2.1.3" evidence="5"/>
<sequence length="663" mass="74590">MLLYFPLNPPPQVWAELGLDDCAWESELGVRFEEECVRVTRQPVTMSWAISTLAVGMVTLLLIQRKFYPYFWDDLMYYARVRRVGSAMMARMKRGVVTYLQCFELQARNIPEKPFIVFEEQTLTYRAVDARSNRFANVLKSHCGLKHGDVVALLMNNEADFICVWLGLCKLGCEVAFLNFNIKSQSLRHCLHSCGAKALVVGSDLIRCVEEVLLALTDAGLEVWVAAESSSHQSVGTLLDKLESASPEKPETDGPQPNLMNNFLFIFTSGTTGLPKAARISHIKAVMCMAFLRLCGARVCDRVYLTLPLYHMSASLLCIGGCIELGATCVLKRKFSASQFWKDCVKYEITVFQYIGELCRYLVNQPKTAEEVAHKVRLAAGSGLRADVWKEFLRRFGKIQIREAYGLTEASIGFVNYTDEIGPIGRASYFNKLNLPFEFLKCDPHTYEPIRTDTGHCIKVSKGQAGLLVAPVMFTNPFLGYAGDKAMSERKLLRDVFKSGDVYFNTGDLMLQDHRDFVYFKDRIGDTFRWKGENVSTTEVSEVLGCLDLLLDVSVYGVTVPGYEGRAGMAAVVLKDGHGLDGERLYSHLLHTLPPYAWPCFLRVQTCLDMTDTFKQQKGRLVQQGFSPDTVQQPLFFLDASQKTYSPLTAQLYDDMVSGKIRL</sequence>
<dbReference type="GO" id="GO:0005324">
    <property type="term" value="F:long-chain fatty acid transmembrane transporter activity"/>
    <property type="evidence" value="ECO:0007669"/>
    <property type="project" value="TreeGrafter"/>
</dbReference>
<evidence type="ECO:0000256" key="5">
    <source>
        <dbReference type="ARBA" id="ARBA00026121"/>
    </source>
</evidence>
<dbReference type="Ensembl" id="ENSSRHT00000063702.1">
    <property type="protein sequence ID" value="ENSSRHP00000061990.1"/>
    <property type="gene ID" value="ENSSRHG00000030915.1"/>
</dbReference>
<evidence type="ECO:0000256" key="4">
    <source>
        <dbReference type="ARBA" id="ARBA00023098"/>
    </source>
</evidence>
<evidence type="ECO:0000313" key="11">
    <source>
        <dbReference type="Proteomes" id="UP000472270"/>
    </source>
</evidence>